<feature type="transmembrane region" description="Helical" evidence="1">
    <location>
        <begin position="117"/>
        <end position="135"/>
    </location>
</feature>
<reference evidence="2 3" key="1">
    <citation type="journal article" date="2016" name="Nat. Commun.">
        <title>Thousands of microbial genomes shed light on interconnected biogeochemical processes in an aquifer system.</title>
        <authorList>
            <person name="Anantharaman K."/>
            <person name="Brown C.T."/>
            <person name="Hug L.A."/>
            <person name="Sharon I."/>
            <person name="Castelle C.J."/>
            <person name="Probst A.J."/>
            <person name="Thomas B.C."/>
            <person name="Singh A."/>
            <person name="Wilkins M.J."/>
            <person name="Karaoz U."/>
            <person name="Brodie E.L."/>
            <person name="Williams K.H."/>
            <person name="Hubbard S.S."/>
            <person name="Banfield J.F."/>
        </authorList>
    </citation>
    <scope>NUCLEOTIDE SEQUENCE [LARGE SCALE GENOMIC DNA]</scope>
</reference>
<name>A0A1G2EGF9_9BACT</name>
<organism evidence="2 3">
    <name type="scientific">Candidatus Nealsonbacteria bacterium RIFCSPLOWO2_02_39_8</name>
    <dbReference type="NCBI Taxonomy" id="1801674"/>
    <lineage>
        <taxon>Bacteria</taxon>
        <taxon>Candidatus Nealsoniibacteriota</taxon>
    </lineage>
</organism>
<dbReference type="AlphaFoldDB" id="A0A1G2EGF9"/>
<accession>A0A1G2EGF9</accession>
<sequence>MATSLFRKKHFKNLFSPSLVFIFFFIIFAFFAVVFSFNIAPAQAADSELELDYPEILGQKPETIATSLPSYIKYIYDFAIAFAGLITLGSLIWGGFIYFTSTGDPMKIKTAKEQMTAAFTGLLILLSSYLILATINPNLLSLPDLSLIVYEPLAPAAQLPQNPGLKTSAVSESLPLSKSMNADENGVFGKEATDKLKLTVDELEELMTAEDEIEDSELASNGPAGFFGLGKFLKIFGVVAEDENPGGNSFDRISDLMKYLKTLTDRCFCNNMTALCAKPEAGGQPVGCSGDPCQTDQGNGVEADSARGKINKVLEITQEKIKQLIEQQKKINSQKIILRDNLRNFQEVEEGISACQNQGADISPLSQYLETKKISEKYGDKFVEIPNSRVSGQGDPLTFYCAKGGNVFDYLHIPESEKETEELESLLEQAEQYEPEQGIKEAERLACPIKISAGGTLDKLREIAVANIIKFERASNLISQILKEIKEMTELVSQCNSKQCKPSCACVPNPCYMCCAPPGCSFCIPICRAKCLQVVGTCQGEACPREAIAAKSEEIKNTEDKIFETIKQLEKTFPKISSLLSGAENPDNLASVSDAVRLCYNPNVNDLETASWNLTTCASAKGSYNSSGQLIEDCNPRDFYCCVMTNQDIADLRLPLPADQSPVYIAPSNEFAPLPTINGCPKGWLCADEVKRQYDERGQYDDASEPLKQLLSCARTKLDAIQKAEGLKATEILGNISYISDPKIYQGTCDWTRGPLIDKGCSHTYNIKRGLERISAHYGGKLCRWNHLSYAVDLDFTEDIQKQYAEEIIMAVKECSPGAHILDEVSRVHIGIAESSDCNASDY</sequence>
<proteinExistence type="predicted"/>
<gene>
    <name evidence="2" type="ORF">A2W71_02045</name>
</gene>
<dbReference type="Proteomes" id="UP000176216">
    <property type="component" value="Unassembled WGS sequence"/>
</dbReference>
<keyword evidence="1" id="KW-1133">Transmembrane helix</keyword>
<evidence type="ECO:0000313" key="2">
    <source>
        <dbReference type="EMBL" id="OGZ24450.1"/>
    </source>
</evidence>
<feature type="transmembrane region" description="Helical" evidence="1">
    <location>
        <begin position="74"/>
        <end position="96"/>
    </location>
</feature>
<keyword evidence="1" id="KW-0472">Membrane</keyword>
<comment type="caution">
    <text evidence="2">The sequence shown here is derived from an EMBL/GenBank/DDBJ whole genome shotgun (WGS) entry which is preliminary data.</text>
</comment>
<protein>
    <submittedName>
        <fullName evidence="2">Uncharacterized protein</fullName>
    </submittedName>
</protein>
<evidence type="ECO:0000313" key="3">
    <source>
        <dbReference type="Proteomes" id="UP000176216"/>
    </source>
</evidence>
<evidence type="ECO:0000256" key="1">
    <source>
        <dbReference type="SAM" id="Phobius"/>
    </source>
</evidence>
<keyword evidence="1" id="KW-0812">Transmembrane</keyword>
<dbReference type="EMBL" id="MHMJ01000050">
    <property type="protein sequence ID" value="OGZ24450.1"/>
    <property type="molecule type" value="Genomic_DNA"/>
</dbReference>